<evidence type="ECO:0000256" key="2">
    <source>
        <dbReference type="ARBA" id="ARBA00023015"/>
    </source>
</evidence>
<dbReference type="InterPro" id="IPR047057">
    <property type="entry name" value="MerR_fam"/>
</dbReference>
<dbReference type="CDD" id="cd02440">
    <property type="entry name" value="AdoMet_MTases"/>
    <property type="match status" value="1"/>
</dbReference>
<keyword evidence="4" id="KW-0804">Transcription</keyword>
<keyword evidence="6" id="KW-0489">Methyltransferase</keyword>
<name>A0A7G5BY86_9BACL</name>
<dbReference type="Gene3D" id="3.40.50.150">
    <property type="entry name" value="Vaccinia Virus protein VP39"/>
    <property type="match status" value="1"/>
</dbReference>
<feature type="domain" description="HTH merR-type" evidence="5">
    <location>
        <begin position="1"/>
        <end position="69"/>
    </location>
</feature>
<evidence type="ECO:0000259" key="5">
    <source>
        <dbReference type="PROSITE" id="PS50937"/>
    </source>
</evidence>
<protein>
    <submittedName>
        <fullName evidence="6">Methyltransferase domain-containing protein</fullName>
    </submittedName>
</protein>
<dbReference type="SUPFAM" id="SSF46955">
    <property type="entry name" value="Putative DNA-binding domain"/>
    <property type="match status" value="1"/>
</dbReference>
<dbReference type="SUPFAM" id="SSF53335">
    <property type="entry name" value="S-adenosyl-L-methionine-dependent methyltransferases"/>
    <property type="match status" value="1"/>
</dbReference>
<dbReference type="RefSeq" id="WP_182303300.1">
    <property type="nucleotide sequence ID" value="NZ_CP041969.1"/>
</dbReference>
<accession>A0A7G5BY86</accession>
<keyword evidence="1" id="KW-0678">Repressor</keyword>
<dbReference type="InterPro" id="IPR013216">
    <property type="entry name" value="Methyltransf_11"/>
</dbReference>
<dbReference type="PANTHER" id="PTHR30204:SF69">
    <property type="entry name" value="MERR-FAMILY TRANSCRIPTIONAL REGULATOR"/>
    <property type="match status" value="1"/>
</dbReference>
<dbReference type="InterPro" id="IPR000551">
    <property type="entry name" value="MerR-type_HTH_dom"/>
</dbReference>
<sequence length="338" mass="38928">MQIKEVADKLGITPRAVRFYELKGLLSPSKQPGNRYRIFTEQDVWRLQTIVSLREAGMSLADIGQALVKWEENDKEELQYYLELQRSVMMSEWLQIKQVVETTDHMIGLLKSEQTLPLGHIFQLAKASRQLREQRTNWKDTWDFNRLAPTHDERVAANAGQYADYDQALDFIVQRVAPEQEERGLDIGTGTGNLASRLMERGASMSGVDQSKEMLRLCQRKYPGLDTRIGNFLALPFLEEQFDFVVTSFAFHHLADEQQLLALEEMCRVLKPGGRICIADLMDSDTIKVSRANAKSERYPSVLTLSDWFDKRGYRTTIHPMNDWLHIIYAFKEDGPHA</sequence>
<dbReference type="KEGG" id="cchl:FPL14_12525"/>
<dbReference type="PROSITE" id="PS50937">
    <property type="entry name" value="HTH_MERR_2"/>
    <property type="match status" value="1"/>
</dbReference>
<dbReference type="InterPro" id="IPR029063">
    <property type="entry name" value="SAM-dependent_MTases_sf"/>
</dbReference>
<dbReference type="Pfam" id="PF13411">
    <property type="entry name" value="MerR_1"/>
    <property type="match status" value="1"/>
</dbReference>
<dbReference type="PANTHER" id="PTHR30204">
    <property type="entry name" value="REDOX-CYCLING DRUG-SENSING TRANSCRIPTIONAL ACTIVATOR SOXR"/>
    <property type="match status" value="1"/>
</dbReference>
<dbReference type="PRINTS" id="PR00040">
    <property type="entry name" value="HTHMERR"/>
</dbReference>
<proteinExistence type="predicted"/>
<keyword evidence="2" id="KW-0805">Transcription regulation</keyword>
<organism evidence="6 7">
    <name type="scientific">Cohnella cholangitidis</name>
    <dbReference type="NCBI Taxonomy" id="2598458"/>
    <lineage>
        <taxon>Bacteria</taxon>
        <taxon>Bacillati</taxon>
        <taxon>Bacillota</taxon>
        <taxon>Bacilli</taxon>
        <taxon>Bacillales</taxon>
        <taxon>Paenibacillaceae</taxon>
        <taxon>Cohnella</taxon>
    </lineage>
</organism>
<evidence type="ECO:0000256" key="3">
    <source>
        <dbReference type="ARBA" id="ARBA00023125"/>
    </source>
</evidence>
<evidence type="ECO:0000256" key="1">
    <source>
        <dbReference type="ARBA" id="ARBA00022491"/>
    </source>
</evidence>
<dbReference type="SMART" id="SM00422">
    <property type="entry name" value="HTH_MERR"/>
    <property type="match status" value="1"/>
</dbReference>
<dbReference type="GO" id="GO:0008757">
    <property type="term" value="F:S-adenosylmethionine-dependent methyltransferase activity"/>
    <property type="evidence" value="ECO:0007669"/>
    <property type="project" value="InterPro"/>
</dbReference>
<evidence type="ECO:0000313" key="6">
    <source>
        <dbReference type="EMBL" id="QMV41920.1"/>
    </source>
</evidence>
<gene>
    <name evidence="6" type="ORF">FPL14_12525</name>
</gene>
<evidence type="ECO:0000313" key="7">
    <source>
        <dbReference type="Proteomes" id="UP000515679"/>
    </source>
</evidence>
<dbReference type="GO" id="GO:0003677">
    <property type="term" value="F:DNA binding"/>
    <property type="evidence" value="ECO:0007669"/>
    <property type="project" value="UniProtKB-KW"/>
</dbReference>
<evidence type="ECO:0000256" key="4">
    <source>
        <dbReference type="ARBA" id="ARBA00023163"/>
    </source>
</evidence>
<dbReference type="GO" id="GO:0003700">
    <property type="term" value="F:DNA-binding transcription factor activity"/>
    <property type="evidence" value="ECO:0007669"/>
    <property type="project" value="InterPro"/>
</dbReference>
<dbReference type="EMBL" id="CP041969">
    <property type="protein sequence ID" value="QMV41920.1"/>
    <property type="molecule type" value="Genomic_DNA"/>
</dbReference>
<keyword evidence="6" id="KW-0808">Transferase</keyword>
<reference evidence="6 7" key="1">
    <citation type="submission" date="2019-07" db="EMBL/GenBank/DDBJ databases">
        <authorList>
            <person name="Kim J.K."/>
            <person name="Cheong H.-M."/>
            <person name="Choi Y."/>
            <person name="Hwang K.J."/>
            <person name="Lee S."/>
            <person name="Choi C."/>
        </authorList>
    </citation>
    <scope>NUCLEOTIDE SEQUENCE [LARGE SCALE GENOMIC DNA]</scope>
    <source>
        <strain evidence="6 7">KS 22</strain>
    </source>
</reference>
<dbReference type="Gene3D" id="1.10.1660.10">
    <property type="match status" value="1"/>
</dbReference>
<keyword evidence="7" id="KW-1185">Reference proteome</keyword>
<dbReference type="Pfam" id="PF08241">
    <property type="entry name" value="Methyltransf_11"/>
    <property type="match status" value="1"/>
</dbReference>
<dbReference type="InterPro" id="IPR009061">
    <property type="entry name" value="DNA-bd_dom_put_sf"/>
</dbReference>
<dbReference type="Proteomes" id="UP000515679">
    <property type="component" value="Chromosome"/>
</dbReference>
<dbReference type="CDD" id="cd01106">
    <property type="entry name" value="HTH_TipAL-Mta"/>
    <property type="match status" value="1"/>
</dbReference>
<dbReference type="GO" id="GO:0032259">
    <property type="term" value="P:methylation"/>
    <property type="evidence" value="ECO:0007669"/>
    <property type="project" value="UniProtKB-KW"/>
</dbReference>
<dbReference type="AlphaFoldDB" id="A0A7G5BY86"/>
<keyword evidence="3" id="KW-0238">DNA-binding</keyword>